<evidence type="ECO:0000313" key="2">
    <source>
        <dbReference type="EMBL" id="SFV71724.1"/>
    </source>
</evidence>
<dbReference type="SUPFAM" id="SSF56935">
    <property type="entry name" value="Porins"/>
    <property type="match status" value="1"/>
</dbReference>
<proteinExistence type="predicted"/>
<name>A0A1W1D0V5_9ZZZZ</name>
<keyword evidence="2" id="KW-0675">Receptor</keyword>
<keyword evidence="1" id="KW-0175">Coiled coil</keyword>
<evidence type="ECO:0000256" key="1">
    <source>
        <dbReference type="SAM" id="Coils"/>
    </source>
</evidence>
<dbReference type="Gene3D" id="2.40.160.10">
    <property type="entry name" value="Porin"/>
    <property type="match status" value="1"/>
</dbReference>
<gene>
    <name evidence="2" type="ORF">MNB_SV-13-1960</name>
</gene>
<dbReference type="AlphaFoldDB" id="A0A1W1D0V5"/>
<dbReference type="EMBL" id="FPHM01000300">
    <property type="protein sequence ID" value="SFV71724.1"/>
    <property type="molecule type" value="Genomic_DNA"/>
</dbReference>
<feature type="coiled-coil region" evidence="1">
    <location>
        <begin position="21"/>
        <end position="48"/>
    </location>
</feature>
<sequence>MKKLISLSLLGCTSLFAGAELDGIKAELEQQKLMTQKLESKVNLLEEKKGTNNSASFSQKGYLPDMALLLNMSTVGRNVKNSEYENYAVPGFVKSGDAELPFNKNRGFNLNYAELALHSVVDPYFEAFAYLHLHPNELEIDEGYVNTTALPFGLRIKAGKFKSAFGRVNEKHQHAWSFDEQALIYKSLFGPDAISDAGLQLQWVAPTDTYLMAGVEALQGTNDRSFGDSEKPNLGVAYLKSSVDVGDDLSILGGLSVAHGKTEALKDSDVYGADLTLRDQLGSYSSLVWQSEYLNRKKDQDNQAGFYSQLVYQYNNNYSAGVRYDKITKNDTDLSAYSANTDNLDKYTAMLEYKPFPMSRLRLEYSHDRSKIIGDKRQNIDTLMLTLNIAAGAHGAHSY</sequence>
<reference evidence="2" key="1">
    <citation type="submission" date="2016-10" db="EMBL/GenBank/DDBJ databases">
        <authorList>
            <person name="de Groot N.N."/>
        </authorList>
    </citation>
    <scope>NUCLEOTIDE SEQUENCE</scope>
</reference>
<protein>
    <submittedName>
        <fullName evidence="2">Zinc-regulated TonB-dependent outer membrane receptor</fullName>
    </submittedName>
</protein>
<organism evidence="2">
    <name type="scientific">hydrothermal vent metagenome</name>
    <dbReference type="NCBI Taxonomy" id="652676"/>
    <lineage>
        <taxon>unclassified sequences</taxon>
        <taxon>metagenomes</taxon>
        <taxon>ecological metagenomes</taxon>
    </lineage>
</organism>
<accession>A0A1W1D0V5</accession>
<dbReference type="InterPro" id="IPR023614">
    <property type="entry name" value="Porin_dom_sf"/>
</dbReference>